<feature type="region of interest" description="Disordered" evidence="1">
    <location>
        <begin position="1"/>
        <end position="51"/>
    </location>
</feature>
<reference evidence="4" key="1">
    <citation type="journal article" date="2019" name="Int. J. Syst. Evol. Microbiol.">
        <title>The Global Catalogue of Microorganisms (GCM) 10K type strain sequencing project: providing services to taxonomists for standard genome sequencing and annotation.</title>
        <authorList>
            <consortium name="The Broad Institute Genomics Platform"/>
            <consortium name="The Broad Institute Genome Sequencing Center for Infectious Disease"/>
            <person name="Wu L."/>
            <person name="Ma J."/>
        </authorList>
    </citation>
    <scope>NUCLEOTIDE SEQUENCE [LARGE SCALE GENOMIC DNA]</scope>
    <source>
        <strain evidence="4">JCM 16925</strain>
    </source>
</reference>
<evidence type="ECO:0000256" key="1">
    <source>
        <dbReference type="SAM" id="MobiDB-lite"/>
    </source>
</evidence>
<accession>A0ABP7W7U9</accession>
<feature type="chain" id="PRO_5047440147" evidence="2">
    <location>
        <begin position="20"/>
        <end position="70"/>
    </location>
</feature>
<evidence type="ECO:0000313" key="4">
    <source>
        <dbReference type="Proteomes" id="UP001499984"/>
    </source>
</evidence>
<gene>
    <name evidence="3" type="ORF">GCM10022233_75890</name>
</gene>
<feature type="signal peptide" evidence="2">
    <location>
        <begin position="1"/>
        <end position="19"/>
    </location>
</feature>
<sequence length="70" mass="7037">MIRAFASAQGIAVASSGTAAPASSPTPPPHTTNRTKEERAPGFDGPGVDGIGFDGSCDSMAVSFRADLDL</sequence>
<name>A0ABP7W7U9_9ACTN</name>
<dbReference type="EMBL" id="BAAAZY010000027">
    <property type="protein sequence ID" value="GAA4083187.1"/>
    <property type="molecule type" value="Genomic_DNA"/>
</dbReference>
<keyword evidence="2" id="KW-0732">Signal</keyword>
<organism evidence="3 4">
    <name type="scientific">Streptomyces shaanxiensis</name>
    <dbReference type="NCBI Taxonomy" id="653357"/>
    <lineage>
        <taxon>Bacteria</taxon>
        <taxon>Bacillati</taxon>
        <taxon>Actinomycetota</taxon>
        <taxon>Actinomycetes</taxon>
        <taxon>Kitasatosporales</taxon>
        <taxon>Streptomycetaceae</taxon>
        <taxon>Streptomyces</taxon>
    </lineage>
</organism>
<protein>
    <submittedName>
        <fullName evidence="3">Uncharacterized protein</fullName>
    </submittedName>
</protein>
<proteinExistence type="predicted"/>
<evidence type="ECO:0000256" key="2">
    <source>
        <dbReference type="SAM" id="SignalP"/>
    </source>
</evidence>
<comment type="caution">
    <text evidence="3">The sequence shown here is derived from an EMBL/GenBank/DDBJ whole genome shotgun (WGS) entry which is preliminary data.</text>
</comment>
<evidence type="ECO:0000313" key="3">
    <source>
        <dbReference type="EMBL" id="GAA4083187.1"/>
    </source>
</evidence>
<dbReference type="Proteomes" id="UP001499984">
    <property type="component" value="Unassembled WGS sequence"/>
</dbReference>
<keyword evidence="4" id="KW-1185">Reference proteome</keyword>
<feature type="compositionally biased region" description="Low complexity" evidence="1">
    <location>
        <begin position="14"/>
        <end position="23"/>
    </location>
</feature>